<dbReference type="EMBL" id="MU167412">
    <property type="protein sequence ID" value="KAG0140911.1"/>
    <property type="molecule type" value="Genomic_DNA"/>
</dbReference>
<dbReference type="Proteomes" id="UP000886653">
    <property type="component" value="Unassembled WGS sequence"/>
</dbReference>
<gene>
    <name evidence="3" type="ORF">CROQUDRAFT_99451</name>
</gene>
<feature type="compositionally biased region" description="Polar residues" evidence="2">
    <location>
        <begin position="75"/>
        <end position="87"/>
    </location>
</feature>
<organism evidence="3 4">
    <name type="scientific">Cronartium quercuum f. sp. fusiforme G11</name>
    <dbReference type="NCBI Taxonomy" id="708437"/>
    <lineage>
        <taxon>Eukaryota</taxon>
        <taxon>Fungi</taxon>
        <taxon>Dikarya</taxon>
        <taxon>Basidiomycota</taxon>
        <taxon>Pucciniomycotina</taxon>
        <taxon>Pucciniomycetes</taxon>
        <taxon>Pucciniales</taxon>
        <taxon>Coleosporiaceae</taxon>
        <taxon>Cronartium</taxon>
    </lineage>
</organism>
<dbReference type="OrthoDB" id="2505741at2759"/>
<feature type="coiled-coil region" evidence="1">
    <location>
        <begin position="621"/>
        <end position="696"/>
    </location>
</feature>
<feature type="compositionally biased region" description="Polar residues" evidence="2">
    <location>
        <begin position="297"/>
        <end position="307"/>
    </location>
</feature>
<feature type="compositionally biased region" description="Polar residues" evidence="2">
    <location>
        <begin position="157"/>
        <end position="179"/>
    </location>
</feature>
<keyword evidence="1" id="KW-0175">Coiled coil</keyword>
<sequence>MGKNLLRRPSLPTDSHLPIDQSSHNATSSPAKATHNAGQKHRRPPSASHNSQQRATKSVRRPQTKQIESLAEAQQHPTNKVSSNQASVDKVQVEASGQTNMPSKKPSLARRVPSTKILGSKPLDDPPRISRSNSRNPVKPADPPSMISGHPSSPSSTLRQTVPNQLATKSLPFQTPVRKNSSRKVFPVSGLQPPSTANTQHPSPGALPQKSIHKSRLPVATPTITTQTRGPSVVRCSVSATDLSVHRSRTFSKVSATNSNETLSVKTHSRNTADNAVQSRNILVNSEPDGQKEDLSRLSSFRPTSRNAIAKRPPGSLESTSASESAKAEAEEIAESNLATQSIGRLFLSPVVEEISRRPMTRARSKHLLGTENPFHPEAPSGAQPSVKRRASRVMQLAQSFEDSTLIIPGTTAFKPPSPSCGASSSSIGYTPDRRISAAFSSASTISPHSPNLIALAASLSKQQVQRDRQSRARTSVSDMLRYSTMSTLGTLRWEDGAGDGLLTDENETEAMVADISMVEITPIRSETEKAALALATARSNFLAVAKEDEGLRMSGFRSDDAQSILDQHQMSSPSINPHARVRVSSNYCITPSPLAHATQSAQSPFALNDYSTPTSKVSTLMAQEARLALLSAEIEKYQIQERELKRQLQQCQTLNQAHSNHQTGPEREVLLVEEMNRLEDEIHNITQTNIDLENHLDQVNFENEGLRARDESMQRDMLKLRTEADRLQKLATASSHLPLHQLATSDLQTQIHKTLQSQRAFRHETQSEIGVIKSQLMMLSLIKISLSLQEPLAQDLDNQIPAP</sequence>
<evidence type="ECO:0000256" key="1">
    <source>
        <dbReference type="SAM" id="Coils"/>
    </source>
</evidence>
<comment type="caution">
    <text evidence="3">The sequence shown here is derived from an EMBL/GenBank/DDBJ whole genome shotgun (WGS) entry which is preliminary data.</text>
</comment>
<feature type="region of interest" description="Disordered" evidence="2">
    <location>
        <begin position="1"/>
        <end position="215"/>
    </location>
</feature>
<evidence type="ECO:0000313" key="3">
    <source>
        <dbReference type="EMBL" id="KAG0140911.1"/>
    </source>
</evidence>
<keyword evidence="4" id="KW-1185">Reference proteome</keyword>
<evidence type="ECO:0000256" key="2">
    <source>
        <dbReference type="SAM" id="MobiDB-lite"/>
    </source>
</evidence>
<feature type="compositionally biased region" description="Polar residues" evidence="2">
    <location>
        <begin position="192"/>
        <end position="202"/>
    </location>
</feature>
<feature type="compositionally biased region" description="Low complexity" evidence="2">
    <location>
        <begin position="144"/>
        <end position="156"/>
    </location>
</feature>
<evidence type="ECO:0000313" key="4">
    <source>
        <dbReference type="Proteomes" id="UP000886653"/>
    </source>
</evidence>
<feature type="compositionally biased region" description="Polar residues" evidence="2">
    <location>
        <begin position="20"/>
        <end position="31"/>
    </location>
</feature>
<proteinExistence type="predicted"/>
<name>A0A9P6NBX0_9BASI</name>
<accession>A0A9P6NBX0</accession>
<dbReference type="AlphaFoldDB" id="A0A9P6NBX0"/>
<protein>
    <submittedName>
        <fullName evidence="3">Uncharacterized protein</fullName>
    </submittedName>
</protein>
<reference evidence="3" key="1">
    <citation type="submission" date="2013-11" db="EMBL/GenBank/DDBJ databases">
        <title>Genome sequence of the fusiform rust pathogen reveals effectors for host alternation and coevolution with pine.</title>
        <authorList>
            <consortium name="DOE Joint Genome Institute"/>
            <person name="Smith K."/>
            <person name="Pendleton A."/>
            <person name="Kubisiak T."/>
            <person name="Anderson C."/>
            <person name="Salamov A."/>
            <person name="Aerts A."/>
            <person name="Riley R."/>
            <person name="Clum A."/>
            <person name="Lindquist E."/>
            <person name="Ence D."/>
            <person name="Campbell M."/>
            <person name="Kronenberg Z."/>
            <person name="Feau N."/>
            <person name="Dhillon B."/>
            <person name="Hamelin R."/>
            <person name="Burleigh J."/>
            <person name="Smith J."/>
            <person name="Yandell M."/>
            <person name="Nelson C."/>
            <person name="Grigoriev I."/>
            <person name="Davis J."/>
        </authorList>
    </citation>
    <scope>NUCLEOTIDE SEQUENCE</scope>
    <source>
        <strain evidence="3">G11</strain>
    </source>
</reference>
<feature type="region of interest" description="Disordered" evidence="2">
    <location>
        <begin position="283"/>
        <end position="330"/>
    </location>
</feature>
<feature type="compositionally biased region" description="Low complexity" evidence="2">
    <location>
        <begin position="316"/>
        <end position="325"/>
    </location>
</feature>
<feature type="region of interest" description="Disordered" evidence="2">
    <location>
        <begin position="409"/>
        <end position="428"/>
    </location>
</feature>
<feature type="compositionally biased region" description="Polar residues" evidence="2">
    <location>
        <begin position="47"/>
        <end position="56"/>
    </location>
</feature>